<keyword evidence="3" id="KW-1185">Reference proteome</keyword>
<organism evidence="2 3">
    <name type="scientific">Schizosaccharomyces osmophilus</name>
    <dbReference type="NCBI Taxonomy" id="2545709"/>
    <lineage>
        <taxon>Eukaryota</taxon>
        <taxon>Fungi</taxon>
        <taxon>Dikarya</taxon>
        <taxon>Ascomycota</taxon>
        <taxon>Taphrinomycotina</taxon>
        <taxon>Schizosaccharomycetes</taxon>
        <taxon>Schizosaccharomycetales</taxon>
        <taxon>Schizosaccharomycetaceae</taxon>
        <taxon>Schizosaccharomyces</taxon>
    </lineage>
</organism>
<dbReference type="PANTHER" id="PTHR36576:SF1">
    <property type="entry name" value="UPF0654 PROTEIN C11D3.01C-RELATED"/>
    <property type="match status" value="1"/>
</dbReference>
<reference evidence="2 3" key="1">
    <citation type="journal article" date="2023" name="G3 (Bethesda)">
        <title>A high-quality reference genome for the fission yeast Schizosaccharomyces osmophilus.</title>
        <authorList>
            <person name="Jia G.S."/>
            <person name="Zhang W.C."/>
            <person name="Liang Y."/>
            <person name="Liu X.H."/>
            <person name="Rhind N."/>
            <person name="Pidoux A."/>
            <person name="Brysch-Herzberg M."/>
            <person name="Du L.L."/>
        </authorList>
    </citation>
    <scope>NUCLEOTIDE SEQUENCE [LARGE SCALE GENOMIC DNA]</scope>
    <source>
        <strain evidence="2 3">CBS 15793</strain>
    </source>
</reference>
<dbReference type="EMBL" id="CP115613">
    <property type="protein sequence ID" value="WBW75295.1"/>
    <property type="molecule type" value="Genomic_DNA"/>
</dbReference>
<dbReference type="Proteomes" id="UP001212411">
    <property type="component" value="Chromosome 3"/>
</dbReference>
<proteinExistence type="predicted"/>
<evidence type="ECO:0000313" key="3">
    <source>
        <dbReference type="Proteomes" id="UP001212411"/>
    </source>
</evidence>
<name>A0AAE9WG53_9SCHI</name>
<protein>
    <submittedName>
        <fullName evidence="2">Con-6 family conserved fungal protein</fullName>
    </submittedName>
</protein>
<dbReference type="RefSeq" id="XP_056039538.1">
    <property type="nucleotide sequence ID" value="XM_056183851.1"/>
</dbReference>
<feature type="region of interest" description="Disordered" evidence="1">
    <location>
        <begin position="60"/>
        <end position="117"/>
    </location>
</feature>
<evidence type="ECO:0000313" key="2">
    <source>
        <dbReference type="EMBL" id="WBW75295.1"/>
    </source>
</evidence>
<feature type="compositionally biased region" description="Basic and acidic residues" evidence="1">
    <location>
        <begin position="99"/>
        <end position="110"/>
    </location>
</feature>
<dbReference type="PANTHER" id="PTHR36576">
    <property type="entry name" value="UPF0654 PROTEIN C11D3.01C-RELATED"/>
    <property type="match status" value="1"/>
</dbReference>
<dbReference type="AlphaFoldDB" id="A0AAE9WG53"/>
<dbReference type="InterPro" id="IPR018824">
    <property type="entry name" value="Conidiation-specific_6"/>
</dbReference>
<dbReference type="Pfam" id="PF10346">
    <property type="entry name" value="Con-6"/>
    <property type="match status" value="2"/>
</dbReference>
<evidence type="ECO:0000256" key="1">
    <source>
        <dbReference type="SAM" id="MobiDB-lite"/>
    </source>
</evidence>
<feature type="region of interest" description="Disordered" evidence="1">
    <location>
        <begin position="33"/>
        <end position="52"/>
    </location>
</feature>
<dbReference type="InterPro" id="IPR052670">
    <property type="entry name" value="UPF0654_domain"/>
</dbReference>
<dbReference type="GO" id="GO:0005737">
    <property type="term" value="C:cytoplasm"/>
    <property type="evidence" value="ECO:0007669"/>
    <property type="project" value="TreeGrafter"/>
</dbReference>
<sequence>MPDLAHQIAGHKAALHNPVVSEEAKARAQEWLDSHGENAHYTTGTTRGYKADRDDEAELREEGFQSTDLHEDDEAQAKNLGNVRGGYKAAAHNKRNTKSGREAAERSLHEIDDEANA</sequence>
<dbReference type="KEGG" id="som:SOMG_05076"/>
<dbReference type="GeneID" id="80878540"/>
<accession>A0AAE9WG53</accession>
<gene>
    <name evidence="2" type="ORF">SOMG_05076</name>
</gene>